<name>A0A0A0J637_9MICO</name>
<dbReference type="AlphaFoldDB" id="A0A0A0J637"/>
<dbReference type="RefSeq" id="WP_035915245.1">
    <property type="nucleotide sequence ID" value="NZ_AVPJ01000006.1"/>
</dbReference>
<evidence type="ECO:0000313" key="3">
    <source>
        <dbReference type="Proteomes" id="UP000030002"/>
    </source>
</evidence>
<dbReference type="STRING" id="1385520.N802_16760"/>
<gene>
    <name evidence="2" type="ORF">N802_16760</name>
</gene>
<accession>A0A0A0J637</accession>
<comment type="caution">
    <text evidence="2">The sequence shown here is derived from an EMBL/GenBank/DDBJ whole genome shotgun (WGS) entry which is preliminary data.</text>
</comment>
<proteinExistence type="predicted"/>
<dbReference type="Proteomes" id="UP000030002">
    <property type="component" value="Unassembled WGS sequence"/>
</dbReference>
<protein>
    <submittedName>
        <fullName evidence="2">Uncharacterized protein</fullName>
    </submittedName>
</protein>
<keyword evidence="3" id="KW-1185">Reference proteome</keyword>
<evidence type="ECO:0000313" key="2">
    <source>
        <dbReference type="EMBL" id="KGN32678.1"/>
    </source>
</evidence>
<evidence type="ECO:0000256" key="1">
    <source>
        <dbReference type="SAM" id="MobiDB-lite"/>
    </source>
</evidence>
<reference evidence="2 3" key="1">
    <citation type="submission" date="2013-08" db="EMBL/GenBank/DDBJ databases">
        <title>The genome sequence of Knoellia sinensis.</title>
        <authorList>
            <person name="Zhu W."/>
            <person name="Wang G."/>
        </authorList>
    </citation>
    <scope>NUCLEOTIDE SEQUENCE [LARGE SCALE GENOMIC DNA]</scope>
    <source>
        <strain evidence="2 3">KCTC 19936</strain>
    </source>
</reference>
<sequence length="123" mass="13639">MTRLADPLLSLSIKILPSPVRRRYVAEFEADLESLPRTKQLGYAVSTLFGAPHLRWEVLSSQAGSGAAFCYVGRHHDRRIHTGSADPTVFALECTRCGRIRDPKQRDQRTDQGGIARTTFGGV</sequence>
<dbReference type="OrthoDB" id="4843519at2"/>
<organism evidence="2 3">
    <name type="scientific">Knoellia sinensis KCTC 19936</name>
    <dbReference type="NCBI Taxonomy" id="1385520"/>
    <lineage>
        <taxon>Bacteria</taxon>
        <taxon>Bacillati</taxon>
        <taxon>Actinomycetota</taxon>
        <taxon>Actinomycetes</taxon>
        <taxon>Micrococcales</taxon>
        <taxon>Intrasporangiaceae</taxon>
        <taxon>Knoellia</taxon>
    </lineage>
</organism>
<dbReference type="EMBL" id="AVPJ01000006">
    <property type="protein sequence ID" value="KGN32678.1"/>
    <property type="molecule type" value="Genomic_DNA"/>
</dbReference>
<feature type="region of interest" description="Disordered" evidence="1">
    <location>
        <begin position="103"/>
        <end position="123"/>
    </location>
</feature>